<name>A0A4U5MV56_STECR</name>
<evidence type="ECO:0000256" key="1">
    <source>
        <dbReference type="SAM" id="Phobius"/>
    </source>
</evidence>
<keyword evidence="1" id="KW-1133">Transmembrane helix</keyword>
<protein>
    <submittedName>
        <fullName evidence="2">Uncharacterized protein</fullName>
    </submittedName>
</protein>
<evidence type="ECO:0000313" key="3">
    <source>
        <dbReference type="Proteomes" id="UP000298663"/>
    </source>
</evidence>
<evidence type="ECO:0000313" key="2">
    <source>
        <dbReference type="EMBL" id="TKR73727.1"/>
    </source>
</evidence>
<dbReference type="EMBL" id="AZBU02000006">
    <property type="protein sequence ID" value="TKR73727.1"/>
    <property type="molecule type" value="Genomic_DNA"/>
</dbReference>
<dbReference type="AlphaFoldDB" id="A0A4U5MV56"/>
<feature type="transmembrane region" description="Helical" evidence="1">
    <location>
        <begin position="33"/>
        <end position="54"/>
    </location>
</feature>
<keyword evidence="1" id="KW-0812">Transmembrane</keyword>
<keyword evidence="3" id="KW-1185">Reference proteome</keyword>
<sequence>MQIKVGSQDMINLKVLGGHTSVSDMILHLQKCVLAFMFFESFLMFSLHQLYVAARTDFKFTHFRDWSITRHQKGDLAFLYFSFQK</sequence>
<accession>A0A4U5MV56</accession>
<reference evidence="2 3" key="1">
    <citation type="journal article" date="2015" name="Genome Biol.">
        <title>Comparative genomics of Steinernema reveals deeply conserved gene regulatory networks.</title>
        <authorList>
            <person name="Dillman A.R."/>
            <person name="Macchietto M."/>
            <person name="Porter C.F."/>
            <person name="Rogers A."/>
            <person name="Williams B."/>
            <person name="Antoshechkin I."/>
            <person name="Lee M.M."/>
            <person name="Goodwin Z."/>
            <person name="Lu X."/>
            <person name="Lewis E.E."/>
            <person name="Goodrich-Blair H."/>
            <person name="Stock S.P."/>
            <person name="Adams B.J."/>
            <person name="Sternberg P.W."/>
            <person name="Mortazavi A."/>
        </authorList>
    </citation>
    <scope>NUCLEOTIDE SEQUENCE [LARGE SCALE GENOMIC DNA]</scope>
    <source>
        <strain evidence="2 3">ALL</strain>
    </source>
</reference>
<dbReference type="Proteomes" id="UP000298663">
    <property type="component" value="Unassembled WGS sequence"/>
</dbReference>
<keyword evidence="1" id="KW-0472">Membrane</keyword>
<organism evidence="2 3">
    <name type="scientific">Steinernema carpocapsae</name>
    <name type="common">Entomopathogenic nematode</name>
    <dbReference type="NCBI Taxonomy" id="34508"/>
    <lineage>
        <taxon>Eukaryota</taxon>
        <taxon>Metazoa</taxon>
        <taxon>Ecdysozoa</taxon>
        <taxon>Nematoda</taxon>
        <taxon>Chromadorea</taxon>
        <taxon>Rhabditida</taxon>
        <taxon>Tylenchina</taxon>
        <taxon>Panagrolaimomorpha</taxon>
        <taxon>Strongyloidoidea</taxon>
        <taxon>Steinernematidae</taxon>
        <taxon>Steinernema</taxon>
    </lineage>
</organism>
<gene>
    <name evidence="2" type="ORF">L596_021005</name>
</gene>
<proteinExistence type="predicted"/>
<comment type="caution">
    <text evidence="2">The sequence shown here is derived from an EMBL/GenBank/DDBJ whole genome shotgun (WGS) entry which is preliminary data.</text>
</comment>
<reference evidence="2 3" key="2">
    <citation type="journal article" date="2019" name="G3 (Bethesda)">
        <title>Hybrid Assembly of the Genome of the Entomopathogenic Nematode Steinernema carpocapsae Identifies the X-Chromosome.</title>
        <authorList>
            <person name="Serra L."/>
            <person name="Macchietto M."/>
            <person name="Macias-Munoz A."/>
            <person name="McGill C.J."/>
            <person name="Rodriguez I.M."/>
            <person name="Rodriguez B."/>
            <person name="Murad R."/>
            <person name="Mortazavi A."/>
        </authorList>
    </citation>
    <scope>NUCLEOTIDE SEQUENCE [LARGE SCALE GENOMIC DNA]</scope>
    <source>
        <strain evidence="2 3">ALL</strain>
    </source>
</reference>